<dbReference type="STRING" id="1075402.AN216_11685"/>
<sequence>MVEGLMLLLAGFALALLVAPFLRKGDDRSAVSRTFGGRGRGSGSGGGVFGGSDGGGGGC</sequence>
<comment type="caution">
    <text evidence="2">The sequence shown here is derived from an EMBL/GenBank/DDBJ whole genome shotgun (WGS) entry which is preliminary data.</text>
</comment>
<reference evidence="2 3" key="1">
    <citation type="journal article" date="2016" name="Front. Microbiol.">
        <title>Comparative Genomics Analysis of Streptomyces Species Reveals Their Adaptation to the Marine Environment and Their Diversity at the Genomic Level.</title>
        <authorList>
            <person name="Tian X."/>
            <person name="Zhang Z."/>
            <person name="Yang T."/>
            <person name="Chen M."/>
            <person name="Li J."/>
            <person name="Chen F."/>
            <person name="Yang J."/>
            <person name="Li W."/>
            <person name="Zhang B."/>
            <person name="Zhang Z."/>
            <person name="Wu J."/>
            <person name="Zhang C."/>
            <person name="Long L."/>
            <person name="Xiao J."/>
        </authorList>
    </citation>
    <scope>NUCLEOTIDE SEQUENCE [LARGE SCALE GENOMIC DNA]</scope>
    <source>
        <strain evidence="2 3">SCSIO 02100</strain>
    </source>
</reference>
<evidence type="ECO:0000313" key="3">
    <source>
        <dbReference type="Proteomes" id="UP000176101"/>
    </source>
</evidence>
<feature type="region of interest" description="Disordered" evidence="1">
    <location>
        <begin position="33"/>
        <end position="59"/>
    </location>
</feature>
<feature type="compositionally biased region" description="Gly residues" evidence="1">
    <location>
        <begin position="36"/>
        <end position="59"/>
    </location>
</feature>
<organism evidence="2 3">
    <name type="scientific">Streptomyces oceani</name>
    <dbReference type="NCBI Taxonomy" id="1075402"/>
    <lineage>
        <taxon>Bacteria</taxon>
        <taxon>Bacillati</taxon>
        <taxon>Actinomycetota</taxon>
        <taxon>Actinomycetes</taxon>
        <taxon>Kitasatosporales</taxon>
        <taxon>Streptomycetaceae</taxon>
        <taxon>Streptomyces</taxon>
    </lineage>
</organism>
<dbReference type="AlphaFoldDB" id="A0A1E7KHU3"/>
<gene>
    <name evidence="2" type="ORF">AN216_11685</name>
</gene>
<dbReference type="EMBL" id="LJGU01000119">
    <property type="protein sequence ID" value="OEV03509.1"/>
    <property type="molecule type" value="Genomic_DNA"/>
</dbReference>
<dbReference type="Proteomes" id="UP000176101">
    <property type="component" value="Unassembled WGS sequence"/>
</dbReference>
<evidence type="ECO:0000256" key="1">
    <source>
        <dbReference type="SAM" id="MobiDB-lite"/>
    </source>
</evidence>
<keyword evidence="3" id="KW-1185">Reference proteome</keyword>
<name>A0A1E7KHU3_9ACTN</name>
<evidence type="ECO:0000313" key="2">
    <source>
        <dbReference type="EMBL" id="OEV03509.1"/>
    </source>
</evidence>
<proteinExistence type="predicted"/>
<accession>A0A1E7KHU3</accession>
<protein>
    <submittedName>
        <fullName evidence="2">Uncharacterized protein</fullName>
    </submittedName>
</protein>